<dbReference type="InterPro" id="IPR031747">
    <property type="entry name" value="TMEM232"/>
</dbReference>
<dbReference type="PANTHER" id="PTHR28651">
    <property type="entry name" value="TRANSMEMBRANE PROTEIN 232"/>
    <property type="match status" value="1"/>
</dbReference>
<feature type="region of interest" description="Disordered" evidence="1">
    <location>
        <begin position="566"/>
        <end position="603"/>
    </location>
</feature>
<dbReference type="Ensembl" id="ENSPMRT00000019089.1">
    <property type="protein sequence ID" value="ENSPMRP00000017939.1"/>
    <property type="gene ID" value="ENSPMRG00000011834.1"/>
</dbReference>
<feature type="region of interest" description="Disordered" evidence="1">
    <location>
        <begin position="408"/>
        <end position="433"/>
    </location>
</feature>
<dbReference type="AlphaFoldDB" id="A0A670J348"/>
<evidence type="ECO:0000256" key="1">
    <source>
        <dbReference type="SAM" id="MobiDB-lite"/>
    </source>
</evidence>
<gene>
    <name evidence="2" type="primary">TMEM232</name>
</gene>
<reference evidence="2" key="2">
    <citation type="submission" date="2025-08" db="UniProtKB">
        <authorList>
            <consortium name="Ensembl"/>
        </authorList>
    </citation>
    <scope>IDENTIFICATION</scope>
</reference>
<accession>A0A670J348</accession>
<evidence type="ECO:0000313" key="3">
    <source>
        <dbReference type="Proteomes" id="UP000472272"/>
    </source>
</evidence>
<dbReference type="GeneTree" id="ENSGT00390000014003"/>
<feature type="compositionally biased region" description="Acidic residues" evidence="1">
    <location>
        <begin position="576"/>
        <end position="587"/>
    </location>
</feature>
<dbReference type="GO" id="GO:0030317">
    <property type="term" value="P:flagellated sperm motility"/>
    <property type="evidence" value="ECO:0007669"/>
    <property type="project" value="Ensembl"/>
</dbReference>
<dbReference type="Pfam" id="PF15877">
    <property type="entry name" value="TMEM232"/>
    <property type="match status" value="2"/>
</dbReference>
<organism evidence="2 3">
    <name type="scientific">Podarcis muralis</name>
    <name type="common">Wall lizard</name>
    <name type="synonym">Lacerta muralis</name>
    <dbReference type="NCBI Taxonomy" id="64176"/>
    <lineage>
        <taxon>Eukaryota</taxon>
        <taxon>Metazoa</taxon>
        <taxon>Chordata</taxon>
        <taxon>Craniata</taxon>
        <taxon>Vertebrata</taxon>
        <taxon>Euteleostomi</taxon>
        <taxon>Lepidosauria</taxon>
        <taxon>Squamata</taxon>
        <taxon>Bifurcata</taxon>
        <taxon>Unidentata</taxon>
        <taxon>Episquamata</taxon>
        <taxon>Laterata</taxon>
        <taxon>Lacertibaenia</taxon>
        <taxon>Lacertidae</taxon>
        <taxon>Podarcis</taxon>
    </lineage>
</organism>
<sequence>MPIIKVPVVHKFGIVCHDEHKKLQQRLLAKYLKETLPATKKKKHVNPYELTEQFVEDFNYALQTESKEKFIELAKKMLARCKRRSGLNTLGIGKYVNLPVAWAEAILLLQCKGEIHEEAVEILLISLDHAPLVPDHIPVLFFLAESVLYRLCYDTVEKPHLFSCEIKLSKSPMGTGGSVELNPEQKQFKIKPFLWHSLLVWVCVQNSCSNIDEVLRHVLFYKEELHQEDWLESVLGLMVLGETAKLNMSCLRVLMDLVRDFISSSLPLQKQKKIYKGNFSCWLWPVGYIYTNLLKEVCLHGTSADLQKTAFLGFCDCVKEHKGDKRLRGAGLLDLLSYRSSPDDRHDPFWVIRYGVVYNLVVLRSELAGDVTREGLRNAVWRSLQKQKNIEKDSHVLEALRIAEAESEGPKDPFIASKEKGSSNPSEAPSSQSIGWRVATSMCHHFLPPIGPDIPLPRPPVQKPPLIPRRESELSVKEKKAKRLTLREELLLAGVPKYPYPDYLTRTEIALRRIIETQWERELEMRLKLEEKLLALELKEKQKLEEERFKKIMKWRLEKLNKTTKPYELPHKQAEKEEEEEEDEELTESCSSTQLSSAQLSRA</sequence>
<dbReference type="Proteomes" id="UP000472272">
    <property type="component" value="Chromosome 11"/>
</dbReference>
<dbReference type="GO" id="GO:0160087">
    <property type="term" value="P:spermatid cytoplasm removal during spermiation of flagellated sperm"/>
    <property type="evidence" value="ECO:0007669"/>
    <property type="project" value="Ensembl"/>
</dbReference>
<name>A0A670J348_PODMU</name>
<reference evidence="2 3" key="1">
    <citation type="journal article" date="2019" name="Proc. Natl. Acad. Sci. U.S.A.">
        <title>Regulatory changes in pterin and carotenoid genes underlie balanced color polymorphisms in the wall lizard.</title>
        <authorList>
            <person name="Andrade P."/>
            <person name="Pinho C."/>
            <person name="Perez I de Lanuza G."/>
            <person name="Afonso S."/>
            <person name="Brejcha J."/>
            <person name="Rubin C.J."/>
            <person name="Wallerman O."/>
            <person name="Pereira P."/>
            <person name="Sabatino S.J."/>
            <person name="Bellati A."/>
            <person name="Pellitteri-Rosa D."/>
            <person name="Bosakova Z."/>
            <person name="Bunikis I."/>
            <person name="Carretero M.A."/>
            <person name="Feiner N."/>
            <person name="Marsik P."/>
            <person name="Pauperio F."/>
            <person name="Salvi D."/>
            <person name="Soler L."/>
            <person name="While G.M."/>
            <person name="Uller T."/>
            <person name="Font E."/>
            <person name="Andersson L."/>
            <person name="Carneiro M."/>
        </authorList>
    </citation>
    <scope>NUCLEOTIDE SEQUENCE</scope>
</reference>
<proteinExistence type="predicted"/>
<feature type="compositionally biased region" description="Polar residues" evidence="1">
    <location>
        <begin position="589"/>
        <end position="603"/>
    </location>
</feature>
<dbReference type="GO" id="GO:0098544">
    <property type="term" value="P:maintenance of protein complex location"/>
    <property type="evidence" value="ECO:0007669"/>
    <property type="project" value="Ensembl"/>
</dbReference>
<evidence type="ECO:0000313" key="2">
    <source>
        <dbReference type="Ensembl" id="ENSPMRP00000017939.1"/>
    </source>
</evidence>
<feature type="compositionally biased region" description="Basic and acidic residues" evidence="1">
    <location>
        <begin position="408"/>
        <end position="421"/>
    </location>
</feature>
<feature type="compositionally biased region" description="Low complexity" evidence="1">
    <location>
        <begin position="422"/>
        <end position="433"/>
    </location>
</feature>
<dbReference type="OMA" id="DHHWQEE"/>
<reference evidence="2" key="3">
    <citation type="submission" date="2025-09" db="UniProtKB">
        <authorList>
            <consortium name="Ensembl"/>
        </authorList>
    </citation>
    <scope>IDENTIFICATION</scope>
</reference>
<keyword evidence="3" id="KW-1185">Reference proteome</keyword>
<protein>
    <submittedName>
        <fullName evidence="2">Transmembrane protein 232</fullName>
    </submittedName>
</protein>
<dbReference type="PANTHER" id="PTHR28651:SF1">
    <property type="entry name" value="TRANSMEMBRANE PROTEIN 232"/>
    <property type="match status" value="1"/>
</dbReference>